<dbReference type="SMART" id="SM00388">
    <property type="entry name" value="HisKA"/>
    <property type="match status" value="1"/>
</dbReference>
<dbReference type="InterPro" id="IPR050398">
    <property type="entry name" value="HssS/ArlS-like"/>
</dbReference>
<dbReference type="PANTHER" id="PTHR45528">
    <property type="entry name" value="SENSOR HISTIDINE KINASE CPXA"/>
    <property type="match status" value="1"/>
</dbReference>
<evidence type="ECO:0000256" key="5">
    <source>
        <dbReference type="ARBA" id="ARBA00022553"/>
    </source>
</evidence>
<keyword evidence="13 14" id="KW-0472">Membrane</keyword>
<dbReference type="Gene3D" id="3.30.565.10">
    <property type="entry name" value="Histidine kinase-like ATPase, C-terminal domain"/>
    <property type="match status" value="1"/>
</dbReference>
<keyword evidence="4" id="KW-1003">Cell membrane</keyword>
<dbReference type="EMBL" id="JACEGA010000001">
    <property type="protein sequence ID" value="MBB2181951.1"/>
    <property type="molecule type" value="Genomic_DNA"/>
</dbReference>
<evidence type="ECO:0000256" key="11">
    <source>
        <dbReference type="ARBA" id="ARBA00022989"/>
    </source>
</evidence>
<evidence type="ECO:0000256" key="7">
    <source>
        <dbReference type="ARBA" id="ARBA00022692"/>
    </source>
</evidence>
<dbReference type="SUPFAM" id="SSF47384">
    <property type="entry name" value="Homodimeric domain of signal transducing histidine kinase"/>
    <property type="match status" value="1"/>
</dbReference>
<dbReference type="InterPro" id="IPR003661">
    <property type="entry name" value="HisK_dim/P_dom"/>
</dbReference>
<keyword evidence="8" id="KW-0547">Nucleotide-binding</keyword>
<dbReference type="Pfam" id="PF00672">
    <property type="entry name" value="HAMP"/>
    <property type="match status" value="1"/>
</dbReference>
<dbReference type="GO" id="GO:0005524">
    <property type="term" value="F:ATP binding"/>
    <property type="evidence" value="ECO:0007669"/>
    <property type="project" value="UniProtKB-KW"/>
</dbReference>
<evidence type="ECO:0000313" key="18">
    <source>
        <dbReference type="Proteomes" id="UP000574276"/>
    </source>
</evidence>
<evidence type="ECO:0000259" key="15">
    <source>
        <dbReference type="PROSITE" id="PS50109"/>
    </source>
</evidence>
<dbReference type="FunFam" id="3.30.565.10:FF:000013">
    <property type="entry name" value="Two-component sensor histidine kinase"/>
    <property type="match status" value="1"/>
</dbReference>
<keyword evidence="12" id="KW-0902">Two-component regulatory system</keyword>
<gene>
    <name evidence="17" type="ORF">H0486_03565</name>
</gene>
<dbReference type="InterPro" id="IPR005467">
    <property type="entry name" value="His_kinase_dom"/>
</dbReference>
<dbReference type="PROSITE" id="PS50109">
    <property type="entry name" value="HIS_KIN"/>
    <property type="match status" value="1"/>
</dbReference>
<dbReference type="Gene3D" id="1.10.287.130">
    <property type="match status" value="1"/>
</dbReference>
<name>A0A839JZP3_9FIRM</name>
<dbReference type="GO" id="GO:0005886">
    <property type="term" value="C:plasma membrane"/>
    <property type="evidence" value="ECO:0007669"/>
    <property type="project" value="UniProtKB-SubCell"/>
</dbReference>
<evidence type="ECO:0000256" key="8">
    <source>
        <dbReference type="ARBA" id="ARBA00022741"/>
    </source>
</evidence>
<keyword evidence="5" id="KW-0597">Phosphoprotein</keyword>
<keyword evidence="6" id="KW-0808">Transferase</keyword>
<dbReference type="EC" id="2.7.13.3" evidence="3"/>
<dbReference type="InterPro" id="IPR003594">
    <property type="entry name" value="HATPase_dom"/>
</dbReference>
<evidence type="ECO:0000256" key="13">
    <source>
        <dbReference type="ARBA" id="ARBA00023136"/>
    </source>
</evidence>
<dbReference type="SMART" id="SM00304">
    <property type="entry name" value="HAMP"/>
    <property type="match status" value="1"/>
</dbReference>
<evidence type="ECO:0000256" key="9">
    <source>
        <dbReference type="ARBA" id="ARBA00022777"/>
    </source>
</evidence>
<feature type="transmembrane region" description="Helical" evidence="14">
    <location>
        <begin position="20"/>
        <end position="44"/>
    </location>
</feature>
<dbReference type="CDD" id="cd06225">
    <property type="entry name" value="HAMP"/>
    <property type="match status" value="1"/>
</dbReference>
<dbReference type="PROSITE" id="PS50890">
    <property type="entry name" value="PUA"/>
    <property type="match status" value="1"/>
</dbReference>
<keyword evidence="10" id="KW-0067">ATP-binding</keyword>
<evidence type="ECO:0000256" key="4">
    <source>
        <dbReference type="ARBA" id="ARBA00022475"/>
    </source>
</evidence>
<evidence type="ECO:0000313" key="17">
    <source>
        <dbReference type="EMBL" id="MBB2181951.1"/>
    </source>
</evidence>
<keyword evidence="11 14" id="KW-1133">Transmembrane helix</keyword>
<dbReference type="PROSITE" id="PS50885">
    <property type="entry name" value="HAMP"/>
    <property type="match status" value="1"/>
</dbReference>
<keyword evidence="7 14" id="KW-0812">Transmembrane</keyword>
<dbReference type="SUPFAM" id="SSF158472">
    <property type="entry name" value="HAMP domain-like"/>
    <property type="match status" value="1"/>
</dbReference>
<dbReference type="InterPro" id="IPR004358">
    <property type="entry name" value="Sig_transdc_His_kin-like_C"/>
</dbReference>
<dbReference type="InterPro" id="IPR036890">
    <property type="entry name" value="HATPase_C_sf"/>
</dbReference>
<organism evidence="17 18">
    <name type="scientific">Variimorphobacter saccharofermentans</name>
    <dbReference type="NCBI Taxonomy" id="2755051"/>
    <lineage>
        <taxon>Bacteria</taxon>
        <taxon>Bacillati</taxon>
        <taxon>Bacillota</taxon>
        <taxon>Clostridia</taxon>
        <taxon>Lachnospirales</taxon>
        <taxon>Lachnospiraceae</taxon>
        <taxon>Variimorphobacter</taxon>
    </lineage>
</organism>
<dbReference type="Proteomes" id="UP000574276">
    <property type="component" value="Unassembled WGS sequence"/>
</dbReference>
<evidence type="ECO:0000256" key="6">
    <source>
        <dbReference type="ARBA" id="ARBA00022679"/>
    </source>
</evidence>
<evidence type="ECO:0000256" key="12">
    <source>
        <dbReference type="ARBA" id="ARBA00023012"/>
    </source>
</evidence>
<dbReference type="Pfam" id="PF02518">
    <property type="entry name" value="HATPase_c"/>
    <property type="match status" value="1"/>
</dbReference>
<evidence type="ECO:0000256" key="1">
    <source>
        <dbReference type="ARBA" id="ARBA00000085"/>
    </source>
</evidence>
<dbReference type="Pfam" id="PF00512">
    <property type="entry name" value="HisKA"/>
    <property type="match status" value="1"/>
</dbReference>
<evidence type="ECO:0000259" key="16">
    <source>
        <dbReference type="PROSITE" id="PS50885"/>
    </source>
</evidence>
<proteinExistence type="predicted"/>
<accession>A0A839JZP3</accession>
<evidence type="ECO:0000256" key="10">
    <source>
        <dbReference type="ARBA" id="ARBA00022840"/>
    </source>
</evidence>
<comment type="subcellular location">
    <subcellularLocation>
        <location evidence="2">Cell membrane</location>
        <topology evidence="2">Multi-pass membrane protein</topology>
    </subcellularLocation>
</comment>
<feature type="domain" description="HAMP" evidence="16">
    <location>
        <begin position="46"/>
        <end position="98"/>
    </location>
</feature>
<dbReference type="SUPFAM" id="SSF55874">
    <property type="entry name" value="ATPase domain of HSP90 chaperone/DNA topoisomerase II/histidine kinase"/>
    <property type="match status" value="1"/>
</dbReference>
<evidence type="ECO:0000256" key="2">
    <source>
        <dbReference type="ARBA" id="ARBA00004651"/>
    </source>
</evidence>
<dbReference type="SMART" id="SM00387">
    <property type="entry name" value="HATPase_c"/>
    <property type="match status" value="1"/>
</dbReference>
<sequence>MIYVGIYIIFHMNLQQLSGATAVLATIVMAGMGLLLFVVYFLLLSKKFINYIKKISEGISEISHGNFDNRIDIRNGDEFALIADKLNQMADDIKRIMENERKSEIAKNELITSIAHDLRTPLTSIIGYLDLVSSKELSHDTQMKYIGIVYNKSKRLEKLIEDLFTFTKFNFGEVKASYREVDMVKLMNQLIDEFYPSFAENQLEYAFKTESSSAIITADGDLLARAFANLISNAIKYGKEGKNILIELKKSEDGVIIEITNYGGMIPQEDLERIFQRFYRVESSRSRETGGSGLGLAIAASIVEMHGGKIVARSDEKETTFTVRLKSFPALEN</sequence>
<comment type="caution">
    <text evidence="17">The sequence shown here is derived from an EMBL/GenBank/DDBJ whole genome shotgun (WGS) entry which is preliminary data.</text>
</comment>
<feature type="domain" description="Histidine kinase" evidence="15">
    <location>
        <begin position="113"/>
        <end position="329"/>
    </location>
</feature>
<dbReference type="InterPro" id="IPR036097">
    <property type="entry name" value="HisK_dim/P_sf"/>
</dbReference>
<dbReference type="GO" id="GO:0000155">
    <property type="term" value="F:phosphorelay sensor kinase activity"/>
    <property type="evidence" value="ECO:0007669"/>
    <property type="project" value="InterPro"/>
</dbReference>
<comment type="catalytic activity">
    <reaction evidence="1">
        <text>ATP + protein L-histidine = ADP + protein N-phospho-L-histidine.</text>
        <dbReference type="EC" id="2.7.13.3"/>
    </reaction>
</comment>
<dbReference type="PANTHER" id="PTHR45528:SF1">
    <property type="entry name" value="SENSOR HISTIDINE KINASE CPXA"/>
    <property type="match status" value="1"/>
</dbReference>
<protein>
    <recommendedName>
        <fullName evidence="3">histidine kinase</fullName>
        <ecNumber evidence="3">2.7.13.3</ecNumber>
    </recommendedName>
</protein>
<dbReference type="InterPro" id="IPR003660">
    <property type="entry name" value="HAMP_dom"/>
</dbReference>
<dbReference type="PRINTS" id="PR00344">
    <property type="entry name" value="BCTRLSENSOR"/>
</dbReference>
<reference evidence="17 18" key="1">
    <citation type="submission" date="2020-07" db="EMBL/GenBank/DDBJ databases">
        <title>Characterization and genome sequencing of isolate MD1, a novel member within the family Lachnospiraceae.</title>
        <authorList>
            <person name="Rettenmaier R."/>
            <person name="Di Bello L."/>
            <person name="Zinser C."/>
            <person name="Scheitz K."/>
            <person name="Liebl W."/>
            <person name="Zverlov V."/>
        </authorList>
    </citation>
    <scope>NUCLEOTIDE SEQUENCE [LARGE SCALE GENOMIC DNA]</scope>
    <source>
        <strain evidence="17 18">MD1</strain>
    </source>
</reference>
<dbReference type="Gene3D" id="6.10.340.10">
    <property type="match status" value="1"/>
</dbReference>
<evidence type="ECO:0000256" key="14">
    <source>
        <dbReference type="SAM" id="Phobius"/>
    </source>
</evidence>
<dbReference type="CDD" id="cd00075">
    <property type="entry name" value="HATPase"/>
    <property type="match status" value="1"/>
</dbReference>
<dbReference type="AlphaFoldDB" id="A0A839JZP3"/>
<keyword evidence="9" id="KW-0418">Kinase</keyword>
<keyword evidence="18" id="KW-1185">Reference proteome</keyword>
<dbReference type="CDD" id="cd00082">
    <property type="entry name" value="HisKA"/>
    <property type="match status" value="1"/>
</dbReference>
<evidence type="ECO:0000256" key="3">
    <source>
        <dbReference type="ARBA" id="ARBA00012438"/>
    </source>
</evidence>